<dbReference type="EMBL" id="CAJOBH010002138">
    <property type="protein sequence ID" value="CAF3891900.1"/>
    <property type="molecule type" value="Genomic_DNA"/>
</dbReference>
<keyword evidence="1" id="KW-1133">Transmembrane helix</keyword>
<keyword evidence="9" id="KW-1185">Reference proteome</keyword>
<keyword evidence="1" id="KW-0812">Transmembrane</keyword>
<dbReference type="Proteomes" id="UP000681720">
    <property type="component" value="Unassembled WGS sequence"/>
</dbReference>
<reference evidence="2" key="1">
    <citation type="submission" date="2021-02" db="EMBL/GenBank/DDBJ databases">
        <authorList>
            <person name="Nowell W R."/>
        </authorList>
    </citation>
    <scope>NUCLEOTIDE SEQUENCE</scope>
</reference>
<accession>A0A814IJS8</accession>
<proteinExistence type="predicted"/>
<comment type="caution">
    <text evidence="2">The sequence shown here is derived from an EMBL/GenBank/DDBJ whole genome shotgun (WGS) entry which is preliminary data.</text>
</comment>
<evidence type="ECO:0000313" key="8">
    <source>
        <dbReference type="Proteomes" id="UP000663855"/>
    </source>
</evidence>
<dbReference type="EMBL" id="CAJOBJ010000796">
    <property type="protein sequence ID" value="CAF3844372.1"/>
    <property type="molecule type" value="Genomic_DNA"/>
</dbReference>
<evidence type="ECO:0000313" key="4">
    <source>
        <dbReference type="EMBL" id="CAF3861850.1"/>
    </source>
</evidence>
<evidence type="ECO:0000313" key="3">
    <source>
        <dbReference type="EMBL" id="CAF3844372.1"/>
    </source>
</evidence>
<evidence type="ECO:0000256" key="1">
    <source>
        <dbReference type="SAM" id="Phobius"/>
    </source>
</evidence>
<evidence type="ECO:0000313" key="7">
    <source>
        <dbReference type="EMBL" id="CAF5184278.1"/>
    </source>
</evidence>
<dbReference type="EMBL" id="CAJOBI010320472">
    <property type="protein sequence ID" value="CAF5184278.1"/>
    <property type="molecule type" value="Genomic_DNA"/>
</dbReference>
<gene>
    <name evidence="5" type="ORF">BYL167_LOCUS8003</name>
    <name evidence="2" type="ORF">CJN711_LOCUS3514</name>
    <name evidence="3" type="ORF">GIL414_LOCUS3583</name>
    <name evidence="4" type="ORF">OVN521_LOCUS7428</name>
    <name evidence="7" type="ORF">SMN809_LOCUS69936</name>
    <name evidence="6" type="ORF">UXM345_LOCUS20200</name>
</gene>
<dbReference type="Proteomes" id="UP000663842">
    <property type="component" value="Unassembled WGS sequence"/>
</dbReference>
<dbReference type="EMBL" id="CAJNOV010000494">
    <property type="protein sequence ID" value="CAF1025109.1"/>
    <property type="molecule type" value="Genomic_DNA"/>
</dbReference>
<name>A0A814IJS8_9BILA</name>
<evidence type="ECO:0000313" key="2">
    <source>
        <dbReference type="EMBL" id="CAF1025109.1"/>
    </source>
</evidence>
<dbReference type="Proteomes" id="UP000663866">
    <property type="component" value="Unassembled WGS sequence"/>
</dbReference>
<feature type="transmembrane region" description="Helical" evidence="1">
    <location>
        <begin position="12"/>
        <end position="35"/>
    </location>
</feature>
<dbReference type="Proteomes" id="UP000663855">
    <property type="component" value="Unassembled WGS sequence"/>
</dbReference>
<dbReference type="EMBL" id="CAJOBF010002979">
    <property type="protein sequence ID" value="CAF4067122.1"/>
    <property type="molecule type" value="Genomic_DNA"/>
</dbReference>
<evidence type="ECO:0000313" key="9">
    <source>
        <dbReference type="Proteomes" id="UP000663866"/>
    </source>
</evidence>
<keyword evidence="1" id="KW-0472">Membrane</keyword>
<protein>
    <recommendedName>
        <fullName evidence="10">G protein-coupled receptor</fullName>
    </recommendedName>
</protein>
<sequence>MSLLPAIANHINIYAGIIVYIFGFSGSLLNIMILFPNRRNPYTFLSMHSPIADCFALNIGMLPRILSVGFNIDPTLSNRV</sequence>
<dbReference type="EMBL" id="CAJOBG010000818">
    <property type="protein sequence ID" value="CAF3861850.1"/>
    <property type="molecule type" value="Genomic_DNA"/>
</dbReference>
<evidence type="ECO:0000313" key="6">
    <source>
        <dbReference type="EMBL" id="CAF4067122.1"/>
    </source>
</evidence>
<dbReference type="Proteomes" id="UP000681967">
    <property type="component" value="Unassembled WGS sequence"/>
</dbReference>
<evidence type="ECO:0008006" key="10">
    <source>
        <dbReference type="Google" id="ProtNLM"/>
    </source>
</evidence>
<organism evidence="2 8">
    <name type="scientific">Rotaria magnacalcarata</name>
    <dbReference type="NCBI Taxonomy" id="392030"/>
    <lineage>
        <taxon>Eukaryota</taxon>
        <taxon>Metazoa</taxon>
        <taxon>Spiralia</taxon>
        <taxon>Gnathifera</taxon>
        <taxon>Rotifera</taxon>
        <taxon>Eurotatoria</taxon>
        <taxon>Bdelloidea</taxon>
        <taxon>Philodinida</taxon>
        <taxon>Philodinidae</taxon>
        <taxon>Rotaria</taxon>
    </lineage>
</organism>
<dbReference type="AlphaFoldDB" id="A0A814IJS8"/>
<evidence type="ECO:0000313" key="5">
    <source>
        <dbReference type="EMBL" id="CAF3891900.1"/>
    </source>
</evidence>
<dbReference type="Proteomes" id="UP000676336">
    <property type="component" value="Unassembled WGS sequence"/>
</dbReference>